<dbReference type="PRINTS" id="PR00385">
    <property type="entry name" value="P450"/>
</dbReference>
<dbReference type="KEGG" id="tmn:UCRPA7_7129"/>
<keyword evidence="10" id="KW-1185">Reference proteome</keyword>
<dbReference type="GO" id="GO:0016705">
    <property type="term" value="F:oxidoreductase activity, acting on paired donors, with incorporation or reduction of molecular oxygen"/>
    <property type="evidence" value="ECO:0007669"/>
    <property type="project" value="InterPro"/>
</dbReference>
<dbReference type="InterPro" id="IPR036396">
    <property type="entry name" value="Cyt_P450_sf"/>
</dbReference>
<dbReference type="CDD" id="cd11060">
    <property type="entry name" value="CYP57A1-like"/>
    <property type="match status" value="1"/>
</dbReference>
<keyword evidence="6 8" id="KW-0408">Iron</keyword>
<evidence type="ECO:0000313" key="10">
    <source>
        <dbReference type="Proteomes" id="UP000014074"/>
    </source>
</evidence>
<dbReference type="eggNOG" id="KOG0156">
    <property type="taxonomic scope" value="Eukaryota"/>
</dbReference>
<evidence type="ECO:0000256" key="4">
    <source>
        <dbReference type="ARBA" id="ARBA00022723"/>
    </source>
</evidence>
<keyword evidence="7 9" id="KW-0503">Monooxygenase</keyword>
<dbReference type="PANTHER" id="PTHR24305">
    <property type="entry name" value="CYTOCHROME P450"/>
    <property type="match status" value="1"/>
</dbReference>
<feature type="binding site" description="axial binding residue" evidence="8">
    <location>
        <position position="390"/>
    </location>
    <ligand>
        <name>heme</name>
        <dbReference type="ChEBI" id="CHEBI:30413"/>
    </ligand>
    <ligandPart>
        <name>Fe</name>
        <dbReference type="ChEBI" id="CHEBI:18248"/>
    </ligandPart>
</feature>
<keyword evidence="5" id="KW-0560">Oxidoreductase</keyword>
<dbReference type="RefSeq" id="XP_007917844.1">
    <property type="nucleotide sequence ID" value="XM_007919653.1"/>
</dbReference>
<dbReference type="GO" id="GO:0020037">
    <property type="term" value="F:heme binding"/>
    <property type="evidence" value="ECO:0007669"/>
    <property type="project" value="InterPro"/>
</dbReference>
<dbReference type="AlphaFoldDB" id="R8BDI9"/>
<dbReference type="Proteomes" id="UP000014074">
    <property type="component" value="Unassembled WGS sequence"/>
</dbReference>
<protein>
    <submittedName>
        <fullName evidence="9">Putative cytochrome p450 monooxygenase protein</fullName>
    </submittedName>
</protein>
<evidence type="ECO:0000256" key="3">
    <source>
        <dbReference type="ARBA" id="ARBA00022617"/>
    </source>
</evidence>
<dbReference type="GO" id="GO:0005506">
    <property type="term" value="F:iron ion binding"/>
    <property type="evidence" value="ECO:0007669"/>
    <property type="project" value="InterPro"/>
</dbReference>
<organism evidence="9 10">
    <name type="scientific">Phaeoacremonium minimum (strain UCR-PA7)</name>
    <name type="common">Esca disease fungus</name>
    <name type="synonym">Togninia minima</name>
    <dbReference type="NCBI Taxonomy" id="1286976"/>
    <lineage>
        <taxon>Eukaryota</taxon>
        <taxon>Fungi</taxon>
        <taxon>Dikarya</taxon>
        <taxon>Ascomycota</taxon>
        <taxon>Pezizomycotina</taxon>
        <taxon>Sordariomycetes</taxon>
        <taxon>Sordariomycetidae</taxon>
        <taxon>Togniniales</taxon>
        <taxon>Togniniaceae</taxon>
        <taxon>Phaeoacremonium</taxon>
    </lineage>
</organism>
<accession>R8BDI9</accession>
<dbReference type="OrthoDB" id="3934656at2759"/>
<dbReference type="PRINTS" id="PR00465">
    <property type="entry name" value="EP450IV"/>
</dbReference>
<evidence type="ECO:0000256" key="5">
    <source>
        <dbReference type="ARBA" id="ARBA00023002"/>
    </source>
</evidence>
<evidence type="ECO:0000256" key="8">
    <source>
        <dbReference type="PIRSR" id="PIRSR602403-1"/>
    </source>
</evidence>
<dbReference type="PANTHER" id="PTHR24305:SF77">
    <property type="entry name" value="CYTOCHROME P450 MONOOXYGENASE"/>
    <property type="match status" value="1"/>
</dbReference>
<sequence>MHQILPEVQKKYGRIARIGPNELLIFDPETFLHINGVRSTYGRGGWYSSVRFDPYGHSLLSEPDTVKHDKRKAQLAGGYAGKGRMNLEKDVDSQLAVLVDLLRSKYATKNGKRLMDFGRIARYFTIDVTTLTGMGEPWGDLPTETDMFHFLGDSDDFVPFMHCISMSSLRGFFSSTFFLKLAGPKPTDKQGMGQFLGVAKKEAEKRFKVGPRADREHGDMLDEWIKQGLSAREAELEIALQVPAGSETTTTAIRGTMLYLISTPHVYHNLKNEISKAIRQGRISRPITNEEAKKLPYLQAVINEGLRMVPPAITGFSKRVPPEGDTICGRFVPGGTDIFVNVCAMLRNKEVFGEDADTFRPARFLEGDEANRAQLIKHVDLVFGHGRWMCPGKTLAWIELNKIFVEVFA</sequence>
<dbReference type="GeneID" id="19327858"/>
<dbReference type="SUPFAM" id="SSF48264">
    <property type="entry name" value="Cytochrome P450"/>
    <property type="match status" value="1"/>
</dbReference>
<dbReference type="GO" id="GO:0004497">
    <property type="term" value="F:monooxygenase activity"/>
    <property type="evidence" value="ECO:0007669"/>
    <property type="project" value="UniProtKB-KW"/>
</dbReference>
<evidence type="ECO:0000256" key="1">
    <source>
        <dbReference type="ARBA" id="ARBA00001971"/>
    </source>
</evidence>
<dbReference type="HOGENOM" id="CLU_001570_14_0_1"/>
<dbReference type="InterPro" id="IPR050121">
    <property type="entry name" value="Cytochrome_P450_monoxygenase"/>
</dbReference>
<evidence type="ECO:0000256" key="6">
    <source>
        <dbReference type="ARBA" id="ARBA00023004"/>
    </source>
</evidence>
<name>R8BDI9_PHAM7</name>
<reference evidence="10" key="1">
    <citation type="journal article" date="2013" name="Genome Announc.">
        <title>Draft genome sequence of the ascomycete Phaeoacremonium aleophilum strain UCR-PA7, a causal agent of the esca disease complex in grapevines.</title>
        <authorList>
            <person name="Blanco-Ulate B."/>
            <person name="Rolshausen P."/>
            <person name="Cantu D."/>
        </authorList>
    </citation>
    <scope>NUCLEOTIDE SEQUENCE [LARGE SCALE GENOMIC DNA]</scope>
    <source>
        <strain evidence="10">UCR-PA7</strain>
    </source>
</reference>
<dbReference type="EMBL" id="KB933267">
    <property type="protein sequence ID" value="EON97363.1"/>
    <property type="molecule type" value="Genomic_DNA"/>
</dbReference>
<evidence type="ECO:0000256" key="7">
    <source>
        <dbReference type="ARBA" id="ARBA00023033"/>
    </source>
</evidence>
<proteinExistence type="inferred from homology"/>
<evidence type="ECO:0000256" key="2">
    <source>
        <dbReference type="ARBA" id="ARBA00010617"/>
    </source>
</evidence>
<keyword evidence="4 8" id="KW-0479">Metal-binding</keyword>
<dbReference type="Gene3D" id="1.10.630.10">
    <property type="entry name" value="Cytochrome P450"/>
    <property type="match status" value="1"/>
</dbReference>
<dbReference type="InterPro" id="IPR001128">
    <property type="entry name" value="Cyt_P450"/>
</dbReference>
<comment type="similarity">
    <text evidence="2">Belongs to the cytochrome P450 family.</text>
</comment>
<comment type="cofactor">
    <cofactor evidence="1 8">
        <name>heme</name>
        <dbReference type="ChEBI" id="CHEBI:30413"/>
    </cofactor>
</comment>
<dbReference type="InterPro" id="IPR002403">
    <property type="entry name" value="Cyt_P450_E_grp-IV"/>
</dbReference>
<gene>
    <name evidence="9" type="ORF">UCRPA7_7129</name>
</gene>
<keyword evidence="3 8" id="KW-0349">Heme</keyword>
<evidence type="ECO:0000313" key="9">
    <source>
        <dbReference type="EMBL" id="EON97363.1"/>
    </source>
</evidence>
<dbReference type="Pfam" id="PF00067">
    <property type="entry name" value="p450"/>
    <property type="match status" value="1"/>
</dbReference>